<dbReference type="PANTHER" id="PTHR12176:SF59">
    <property type="entry name" value="METHYLTRANSFERASE DOMAIN-CONTAINING PROTEIN-RELATED"/>
    <property type="match status" value="1"/>
</dbReference>
<keyword evidence="2" id="KW-0489">Methyltransferase</keyword>
<feature type="non-terminal residue" evidence="5">
    <location>
        <position position="1"/>
    </location>
</feature>
<dbReference type="InterPro" id="IPR029063">
    <property type="entry name" value="SAM-dependent_MTases_sf"/>
</dbReference>
<keyword evidence="6" id="KW-1185">Reference proteome</keyword>
<evidence type="ECO:0000256" key="1">
    <source>
        <dbReference type="ARBA" id="ARBA00008361"/>
    </source>
</evidence>
<organism evidence="5 6">
    <name type="scientific">Pristionchus mayeri</name>
    <dbReference type="NCBI Taxonomy" id="1317129"/>
    <lineage>
        <taxon>Eukaryota</taxon>
        <taxon>Metazoa</taxon>
        <taxon>Ecdysozoa</taxon>
        <taxon>Nematoda</taxon>
        <taxon>Chromadorea</taxon>
        <taxon>Rhabditida</taxon>
        <taxon>Rhabditina</taxon>
        <taxon>Diplogasteromorpha</taxon>
        <taxon>Diplogasteroidea</taxon>
        <taxon>Neodiplogasteridae</taxon>
        <taxon>Pristionchus</taxon>
    </lineage>
</organism>
<dbReference type="Gene3D" id="3.40.50.150">
    <property type="entry name" value="Vaccinia Virus protein VP39"/>
    <property type="match status" value="2"/>
</dbReference>
<evidence type="ECO:0000313" key="6">
    <source>
        <dbReference type="Proteomes" id="UP001328107"/>
    </source>
</evidence>
<evidence type="ECO:0000259" key="4">
    <source>
        <dbReference type="Pfam" id="PF13847"/>
    </source>
</evidence>
<gene>
    <name evidence="5" type="ORF">PMAYCL1PPCAC_20021</name>
</gene>
<accession>A0AAN5CSG4</accession>
<dbReference type="InterPro" id="IPR025714">
    <property type="entry name" value="Methyltranfer_dom"/>
</dbReference>
<evidence type="ECO:0000256" key="3">
    <source>
        <dbReference type="ARBA" id="ARBA00022679"/>
    </source>
</evidence>
<protein>
    <recommendedName>
        <fullName evidence="4">Methyltransferase domain-containing protein</fullName>
    </recommendedName>
</protein>
<name>A0AAN5CSG4_9BILA</name>
<dbReference type="GO" id="GO:0008168">
    <property type="term" value="F:methyltransferase activity"/>
    <property type="evidence" value="ECO:0007669"/>
    <property type="project" value="UniProtKB-KW"/>
</dbReference>
<dbReference type="PANTHER" id="PTHR12176">
    <property type="entry name" value="SAM-DEPENDENT METHYLTRANSFERASE SUPERFAMILY PROTEIN"/>
    <property type="match status" value="1"/>
</dbReference>
<keyword evidence="3" id="KW-0808">Transferase</keyword>
<evidence type="ECO:0000313" key="5">
    <source>
        <dbReference type="EMBL" id="GMR49826.1"/>
    </source>
</evidence>
<evidence type="ECO:0000256" key="2">
    <source>
        <dbReference type="ARBA" id="ARBA00022603"/>
    </source>
</evidence>
<dbReference type="InterPro" id="IPR051419">
    <property type="entry name" value="Lys/N-term_MeTrsfase_sf"/>
</dbReference>
<dbReference type="AlphaFoldDB" id="A0AAN5CSG4"/>
<proteinExistence type="inferred from homology"/>
<dbReference type="Pfam" id="PF13847">
    <property type="entry name" value="Methyltransf_31"/>
    <property type="match status" value="1"/>
</dbReference>
<comment type="caution">
    <text evidence="5">The sequence shown here is derived from an EMBL/GenBank/DDBJ whole genome shotgun (WGS) entry which is preliminary data.</text>
</comment>
<dbReference type="GO" id="GO:0032259">
    <property type="term" value="P:methylation"/>
    <property type="evidence" value="ECO:0007669"/>
    <property type="project" value="UniProtKB-KW"/>
</dbReference>
<dbReference type="SUPFAM" id="SSF53335">
    <property type="entry name" value="S-adenosyl-L-methionine-dependent methyltransferases"/>
    <property type="match status" value="2"/>
</dbReference>
<dbReference type="EMBL" id="BTRK01000004">
    <property type="protein sequence ID" value="GMR49826.1"/>
    <property type="molecule type" value="Genomic_DNA"/>
</dbReference>
<dbReference type="Pfam" id="PF01564">
    <property type="entry name" value="Spermine_synth"/>
    <property type="match status" value="1"/>
</dbReference>
<comment type="similarity">
    <text evidence="1">Belongs to the methyltransferase superfamily.</text>
</comment>
<dbReference type="Proteomes" id="UP001328107">
    <property type="component" value="Unassembled WGS sequence"/>
</dbReference>
<feature type="domain" description="Methyltransferase" evidence="4">
    <location>
        <begin position="49"/>
        <end position="162"/>
    </location>
</feature>
<sequence length="657" mass="72924">QMAVSLPKSSVEFSDPNYWKKFFSIHRSPFEWYGDYASLGYVLEKYLKPADDILQIGCGNSRLASELYDVGYRRILSIDTNAAVINEQTARNRERASLKFQVKSATETGLDEESQNVVLDKGTLDALLPPGDEGAVQLVKSMFDEVTRVLASAGRYIIVTLAQEHIVRAWIGHFLPTNQFILRIHKIDTSASGFPMPVFVLVATKMKMRMPMAMPMEFCRPGQDKPVRLSDAEGVLESINSEQYLSRFVHHCAKPLSAEASIVLSSADGNPRYKLYVVDDPAVDPPKTYSVFIVPIGRDGDWLFATEKGRRSLRLQCQMDRLAIVTLYRESVYESLEEIKDELTAFTIRLNPVKDAKGVPKPYNFCSLGEHDVKKTVATGESEMNGRWSVEDVVIREKEYRRLVFLSSQNLVQSEAAFRETKKKGKKAISFDTLACEHHEVMLLSFALLEDCPLVRPDTVPLRVAVLGLGGGLLAGFLLKNLAKARVTGVELDPAVVKIATDHFSFPSSDPRMDVRVMDALDYLKEIAEGDESSKQDVIMVDLASSMSAEGLSCPPPVFLEETALKAMRGALAEGGILALNLVTRDEDVSKAAKEKVGRHFATLAVVSSEEDVNEVLIAARSEAKTPFDSAKLMASLDRSRPWITRCAENIDKLALV</sequence>
<reference evidence="6" key="1">
    <citation type="submission" date="2022-10" db="EMBL/GenBank/DDBJ databases">
        <title>Genome assembly of Pristionchus species.</title>
        <authorList>
            <person name="Yoshida K."/>
            <person name="Sommer R.J."/>
        </authorList>
    </citation>
    <scope>NUCLEOTIDE SEQUENCE [LARGE SCALE GENOMIC DNA]</scope>
    <source>
        <strain evidence="6">RS5460</strain>
    </source>
</reference>